<keyword evidence="2" id="KW-1185">Reference proteome</keyword>
<dbReference type="Proteomes" id="UP000532194">
    <property type="component" value="Unassembled WGS sequence"/>
</dbReference>
<dbReference type="AlphaFoldDB" id="A0A7Y0HUL8"/>
<reference evidence="1 2" key="1">
    <citation type="submission" date="2020-02" db="EMBL/GenBank/DDBJ databases">
        <title>Characterization of phylogenetic diversity of novel bifidobacterial species isolated in Czech ZOOs.</title>
        <authorList>
            <person name="Lugli G.A."/>
            <person name="Vera N.B."/>
            <person name="Ventura M."/>
        </authorList>
    </citation>
    <scope>NUCLEOTIDE SEQUENCE [LARGE SCALE GENOMIC DNA]</scope>
    <source>
        <strain evidence="1 2">DSM 109957</strain>
    </source>
</reference>
<dbReference type="PANTHER" id="PTHR38733:SF1">
    <property type="entry name" value="TYPE IV METHYL-DIRECTED RESTRICTION ENZYME ECOKMCRBC"/>
    <property type="match status" value="1"/>
</dbReference>
<dbReference type="EMBL" id="JAAIII010000007">
    <property type="protein sequence ID" value="NMM94894.1"/>
    <property type="molecule type" value="Genomic_DNA"/>
</dbReference>
<name>A0A7Y0HUL8_9BIFI</name>
<evidence type="ECO:0000313" key="2">
    <source>
        <dbReference type="Proteomes" id="UP000532194"/>
    </source>
</evidence>
<dbReference type="Pfam" id="PF10117">
    <property type="entry name" value="McrBC"/>
    <property type="match status" value="1"/>
</dbReference>
<evidence type="ECO:0000313" key="1">
    <source>
        <dbReference type="EMBL" id="NMM94894.1"/>
    </source>
</evidence>
<organism evidence="1 2">
    <name type="scientific">Bifidobacterium oedipodis</name>
    <dbReference type="NCBI Taxonomy" id="2675322"/>
    <lineage>
        <taxon>Bacteria</taxon>
        <taxon>Bacillati</taxon>
        <taxon>Actinomycetota</taxon>
        <taxon>Actinomycetes</taxon>
        <taxon>Bifidobacteriales</taxon>
        <taxon>Bifidobacteriaceae</taxon>
        <taxon>Bifidobacterium</taxon>
    </lineage>
</organism>
<dbReference type="PANTHER" id="PTHR38733">
    <property type="entry name" value="PROTEIN MCRC"/>
    <property type="match status" value="1"/>
</dbReference>
<dbReference type="RefSeq" id="WP_169172908.1">
    <property type="nucleotide sequence ID" value="NZ_JAAIII010000007.1"/>
</dbReference>
<dbReference type="InterPro" id="IPR019292">
    <property type="entry name" value="McrC"/>
</dbReference>
<comment type="caution">
    <text evidence="1">The sequence shown here is derived from an EMBL/GenBank/DDBJ whole genome shotgun (WGS) entry which is preliminary data.</text>
</comment>
<protein>
    <submittedName>
        <fullName evidence="1">3-isopropylmalate dehydrogenase</fullName>
    </submittedName>
</protein>
<proteinExistence type="predicted"/>
<gene>
    <name evidence="1" type="ORF">G1C95_2082</name>
</gene>
<sequence>MAIYVCKDNGEFITDGRQSGNDWKSFTKTTLGKYLINHTVQEIWKSPDVFGFPPDLKDEGEDLHGNSDTVFKDSGHARNVVGFLSDGENELRFVSRFANTDIEDINHGDAFINYIMHRVFRLNLSKAYKTSSDCSRPLFEISVAAFPDDLNQALRQGPYRQRVRKECNGSKPRGAINIDKQIKFNAGKSNLIAYNTRDREEDNPVMQLIRHTVEYLKTNGQLNIWNLDSQLIQNVAKIENCTPSYNPWKRDDILRYNRTHPVTGMQYSAYWNLQQLCISILNKRKVGFAGKDRKVFGSLIDVAWLWEEYLSLLIENDFHHTRNKLRDKKKAANASSQLFICPVNPWKKKSSIPNQAVGEHYPDFISCGNMAGVSSGKCAIADAKYKDGISGSRDYQQILSYMLRYETANGIFIAPMLKLPSCKDRLFAKDDIMQALNDKDWMPGVEWFKVLRGSTFDGKAYENNEITQDENSVFIIHFRIPVYDETNKTSEQAWDAYVSNMKRSEFYFTRRMHWFCKHGGTPCVYQPYREG</sequence>
<accession>A0A7Y0HUL8</accession>